<evidence type="ECO:0000313" key="2">
    <source>
        <dbReference type="Proteomes" id="UP001174934"/>
    </source>
</evidence>
<evidence type="ECO:0000313" key="1">
    <source>
        <dbReference type="EMBL" id="KAK0625221.1"/>
    </source>
</evidence>
<comment type="caution">
    <text evidence="1">The sequence shown here is derived from an EMBL/GenBank/DDBJ whole genome shotgun (WGS) entry which is preliminary data.</text>
</comment>
<gene>
    <name evidence="1" type="ORF">B0T17DRAFT_508227</name>
</gene>
<sequence length="372" mass="41015">MLSCCRDQKRSQDVIRTILSAASPARHSTQWALRPRRRFGPGGWVAQFDPMLETDNQYGAWGINAISSLDKSLAPTWKATHRFCLLIVFNGDEGVFWGANARLAVIANSRGSLLLSSLIVTISSSHCHARLAALRQLGIWPFRWVTGDDRHYKEGETTFDKIGVVLQLRTRAKGLSSRDDVLYSPRRSVPTLTHSIIRPSGVSCKADEAFDLELRKVDTHDTRTQLPTSVCASGSGCKNLKQRRRQEEFALLESGAITHLPRGTRPDNLPHWAGPMELQPGKPGLAASSQVASSHRRRMEARTTAVYPSLNGQELLPAACRMLWLPDKSARSCPAVIIEMEAHDGFPASMTEKWANGPLSPFAVRVPCSGGD</sequence>
<name>A0AA40C4M7_9PEZI</name>
<keyword evidence="2" id="KW-1185">Reference proteome</keyword>
<reference evidence="1" key="1">
    <citation type="submission" date="2023-06" db="EMBL/GenBank/DDBJ databases">
        <title>Genome-scale phylogeny and comparative genomics of the fungal order Sordariales.</title>
        <authorList>
            <consortium name="Lawrence Berkeley National Laboratory"/>
            <person name="Hensen N."/>
            <person name="Bonometti L."/>
            <person name="Westerberg I."/>
            <person name="Brannstrom I.O."/>
            <person name="Guillou S."/>
            <person name="Cros-Aarteil S."/>
            <person name="Calhoun S."/>
            <person name="Haridas S."/>
            <person name="Kuo A."/>
            <person name="Mondo S."/>
            <person name="Pangilinan J."/>
            <person name="Riley R."/>
            <person name="LaButti K."/>
            <person name="Andreopoulos B."/>
            <person name="Lipzen A."/>
            <person name="Chen C."/>
            <person name="Yanf M."/>
            <person name="Daum C."/>
            <person name="Ng V."/>
            <person name="Clum A."/>
            <person name="Steindorff A."/>
            <person name="Ohm R."/>
            <person name="Martin F."/>
            <person name="Silar P."/>
            <person name="Natvig D."/>
            <person name="Lalanne C."/>
            <person name="Gautier V."/>
            <person name="Ament-velasquez S.L."/>
            <person name="Kruys A."/>
            <person name="Hutchinson M.I."/>
            <person name="Powell A.J."/>
            <person name="Barry K."/>
            <person name="Miller A.N."/>
            <person name="Grigoriev I.V."/>
            <person name="Debuchy R."/>
            <person name="Gladieux P."/>
            <person name="Thoren M.H."/>
            <person name="Johannesson H."/>
        </authorList>
    </citation>
    <scope>NUCLEOTIDE SEQUENCE</scope>
    <source>
        <strain evidence="1">SMH3391-2</strain>
    </source>
</reference>
<dbReference type="Proteomes" id="UP001174934">
    <property type="component" value="Unassembled WGS sequence"/>
</dbReference>
<organism evidence="1 2">
    <name type="scientific">Bombardia bombarda</name>
    <dbReference type="NCBI Taxonomy" id="252184"/>
    <lineage>
        <taxon>Eukaryota</taxon>
        <taxon>Fungi</taxon>
        <taxon>Dikarya</taxon>
        <taxon>Ascomycota</taxon>
        <taxon>Pezizomycotina</taxon>
        <taxon>Sordariomycetes</taxon>
        <taxon>Sordariomycetidae</taxon>
        <taxon>Sordariales</taxon>
        <taxon>Lasiosphaeriaceae</taxon>
        <taxon>Bombardia</taxon>
    </lineage>
</organism>
<accession>A0AA40C4M7</accession>
<dbReference type="AlphaFoldDB" id="A0AA40C4M7"/>
<dbReference type="EMBL" id="JAULSR010000003">
    <property type="protein sequence ID" value="KAK0625221.1"/>
    <property type="molecule type" value="Genomic_DNA"/>
</dbReference>
<protein>
    <submittedName>
        <fullName evidence="1">Uncharacterized protein</fullName>
    </submittedName>
</protein>
<proteinExistence type="predicted"/>